<gene>
    <name evidence="1" type="ORF">PBS003_LOCUS6281</name>
</gene>
<organism evidence="1 2">
    <name type="scientific">Peronospora belbahrii</name>
    <dbReference type="NCBI Taxonomy" id="622444"/>
    <lineage>
        <taxon>Eukaryota</taxon>
        <taxon>Sar</taxon>
        <taxon>Stramenopiles</taxon>
        <taxon>Oomycota</taxon>
        <taxon>Peronosporomycetes</taxon>
        <taxon>Peronosporales</taxon>
        <taxon>Peronosporaceae</taxon>
        <taxon>Peronospora</taxon>
    </lineage>
</organism>
<comment type="caution">
    <text evidence="1">The sequence shown here is derived from an EMBL/GenBank/DDBJ whole genome shotgun (WGS) entry which is preliminary data.</text>
</comment>
<reference evidence="1" key="1">
    <citation type="submission" date="2021-11" db="EMBL/GenBank/DDBJ databases">
        <authorList>
            <person name="Islam A."/>
            <person name="Islam S."/>
            <person name="Flora M.S."/>
            <person name="Rahman M."/>
            <person name="Ziaur R.M."/>
            <person name="Epstein J.H."/>
            <person name="Hassan M."/>
            <person name="Klassen M."/>
            <person name="Woodard K."/>
            <person name="Webb A."/>
            <person name="Webby R.J."/>
            <person name="El Zowalaty M.E."/>
        </authorList>
    </citation>
    <scope>NUCLEOTIDE SEQUENCE</scope>
    <source>
        <strain evidence="1">Pbs3</strain>
    </source>
</reference>
<dbReference type="Proteomes" id="UP001160483">
    <property type="component" value="Unassembled WGS sequence"/>
</dbReference>
<evidence type="ECO:0000313" key="1">
    <source>
        <dbReference type="EMBL" id="CAH0479646.1"/>
    </source>
</evidence>
<dbReference type="EMBL" id="CAKKTJ010000320">
    <property type="protein sequence ID" value="CAH0479646.1"/>
    <property type="molecule type" value="Genomic_DNA"/>
</dbReference>
<protein>
    <submittedName>
        <fullName evidence="1">Uncharacterized protein</fullName>
    </submittedName>
</protein>
<accession>A0AAU9KYP1</accession>
<proteinExistence type="predicted"/>
<name>A0AAU9KYP1_9STRA</name>
<dbReference type="AlphaFoldDB" id="A0AAU9KYP1"/>
<evidence type="ECO:0000313" key="2">
    <source>
        <dbReference type="Proteomes" id="UP001160483"/>
    </source>
</evidence>
<sequence>MVIVNLQLCFSFASKLHDFLLSSRATSMRWFADSDELLAMFLPAKRAPAHYPKWSSGAIVFMTHLLLSFWKVIAPMVASRCKH</sequence>